<dbReference type="InterPro" id="IPR001466">
    <property type="entry name" value="Beta-lactam-related"/>
</dbReference>
<protein>
    <submittedName>
        <fullName evidence="2">Beta-lactamase family protein</fullName>
    </submittedName>
</protein>
<dbReference type="PANTHER" id="PTHR43319">
    <property type="entry name" value="BETA-LACTAMASE-RELATED"/>
    <property type="match status" value="1"/>
</dbReference>
<dbReference type="Pfam" id="PF00144">
    <property type="entry name" value="Beta-lactamase"/>
    <property type="match status" value="1"/>
</dbReference>
<comment type="caution">
    <text evidence="2">The sequence shown here is derived from an EMBL/GenBank/DDBJ whole genome shotgun (WGS) entry which is preliminary data.</text>
</comment>
<gene>
    <name evidence="2" type="ORF">HGA13_29015</name>
</gene>
<dbReference type="AlphaFoldDB" id="A0A846XL71"/>
<dbReference type="InterPro" id="IPR052907">
    <property type="entry name" value="Beta-lactamase/esterase"/>
</dbReference>
<name>A0A846XL71_9NOCA</name>
<dbReference type="Proteomes" id="UP000565715">
    <property type="component" value="Unassembled WGS sequence"/>
</dbReference>
<dbReference type="EMBL" id="JAAXOO010000008">
    <property type="protein sequence ID" value="NKY37081.1"/>
    <property type="molecule type" value="Genomic_DNA"/>
</dbReference>
<evidence type="ECO:0000313" key="3">
    <source>
        <dbReference type="Proteomes" id="UP000565715"/>
    </source>
</evidence>
<dbReference type="SUPFAM" id="SSF56601">
    <property type="entry name" value="beta-lactamase/transpeptidase-like"/>
    <property type="match status" value="1"/>
</dbReference>
<organism evidence="2 3">
    <name type="scientific">Nocardia speluncae</name>
    <dbReference type="NCBI Taxonomy" id="419477"/>
    <lineage>
        <taxon>Bacteria</taxon>
        <taxon>Bacillati</taxon>
        <taxon>Actinomycetota</taxon>
        <taxon>Actinomycetes</taxon>
        <taxon>Mycobacteriales</taxon>
        <taxon>Nocardiaceae</taxon>
        <taxon>Nocardia</taxon>
    </lineage>
</organism>
<dbReference type="RefSeq" id="WP_084471039.1">
    <property type="nucleotide sequence ID" value="NZ_JAAXOO010000008.1"/>
</dbReference>
<sequence length="418" mass="44707">MKADSALLVPVAAQLDDITCIGPEADPAPVGLAPAEIAAIWESVRDWYRLGGTPAIQVCLRRNGKVVLNRAIGHGWGNAPGDSPDAERSAVTTESPFCGFSTAKGVSAAVMFLLIEQGAFGYDDRVSDYIPEFAANGKAAITIGQVLAHSAGVPFVTPPFRGHEMTFDEELCLRGLAALKPSYPPGRFRVYHALTSGLIQRLLVQRATGKRIRDHLSERILDPLGFRWTNLGVRPEDVDAVVPSVKTGPPPSRLATFVADKALGGGFAKDAVNRESNRAFLTAELPSGNLVTTAAELARFYEILARGGELDGVRVMRPETVREMVQPAQRVPGVAGRVSRGGYELGGRRSKFGHDTTAHFGRSGFTTQYGWADPERGLAGAILTSGKSSIDGDRPWQLVAQISAACPPLPSAQRIFDL</sequence>
<proteinExistence type="predicted"/>
<evidence type="ECO:0000259" key="1">
    <source>
        <dbReference type="Pfam" id="PF00144"/>
    </source>
</evidence>
<evidence type="ECO:0000313" key="2">
    <source>
        <dbReference type="EMBL" id="NKY37081.1"/>
    </source>
</evidence>
<accession>A0A846XL71</accession>
<keyword evidence="3" id="KW-1185">Reference proteome</keyword>
<dbReference type="Gene3D" id="3.40.710.10">
    <property type="entry name" value="DD-peptidase/beta-lactamase superfamily"/>
    <property type="match status" value="1"/>
</dbReference>
<dbReference type="InterPro" id="IPR012338">
    <property type="entry name" value="Beta-lactam/transpept-like"/>
</dbReference>
<feature type="domain" description="Beta-lactamase-related" evidence="1">
    <location>
        <begin position="52"/>
        <end position="395"/>
    </location>
</feature>
<dbReference type="PANTHER" id="PTHR43319:SF3">
    <property type="entry name" value="BETA-LACTAMASE-RELATED DOMAIN-CONTAINING PROTEIN"/>
    <property type="match status" value="1"/>
</dbReference>
<reference evidence="2 3" key="1">
    <citation type="submission" date="2020-04" db="EMBL/GenBank/DDBJ databases">
        <title>MicrobeNet Type strains.</title>
        <authorList>
            <person name="Nicholson A.C."/>
        </authorList>
    </citation>
    <scope>NUCLEOTIDE SEQUENCE [LARGE SCALE GENOMIC DNA]</scope>
    <source>
        <strain evidence="2 3">DSM 45078</strain>
    </source>
</reference>